<dbReference type="InterPro" id="IPR041657">
    <property type="entry name" value="HTH_17"/>
</dbReference>
<reference evidence="2 3" key="1">
    <citation type="submission" date="2016-11" db="EMBL/GenBank/DDBJ databases">
        <authorList>
            <person name="Jaros S."/>
            <person name="Januszkiewicz K."/>
            <person name="Wedrychowicz H."/>
        </authorList>
    </citation>
    <scope>NUCLEOTIDE SEQUENCE [LARGE SCALE GENOMIC DNA]</scope>
    <source>
        <strain evidence="2 3">DSM 25479</strain>
    </source>
</reference>
<accession>A0A1M6GSB5</accession>
<dbReference type="PANTHER" id="PTHR34585">
    <property type="match status" value="1"/>
</dbReference>
<dbReference type="STRING" id="1118202.SAMN05443429_1103"/>
<dbReference type="AlphaFoldDB" id="A0A1M6GSB5"/>
<dbReference type="PANTHER" id="PTHR34585:SF22">
    <property type="entry name" value="HELIX-TURN-HELIX DOMAIN-CONTAINING PROTEIN"/>
    <property type="match status" value="1"/>
</dbReference>
<dbReference type="Pfam" id="PF12728">
    <property type="entry name" value="HTH_17"/>
    <property type="match status" value="1"/>
</dbReference>
<dbReference type="EMBL" id="FQYI01000010">
    <property type="protein sequence ID" value="SHJ12799.1"/>
    <property type="molecule type" value="Genomic_DNA"/>
</dbReference>
<gene>
    <name evidence="2" type="ORF">SAMN05443429_1103</name>
</gene>
<organism evidence="2 3">
    <name type="scientific">Cruoricaptor ignavus</name>
    <dbReference type="NCBI Taxonomy" id="1118202"/>
    <lineage>
        <taxon>Bacteria</taxon>
        <taxon>Pseudomonadati</taxon>
        <taxon>Bacteroidota</taxon>
        <taxon>Flavobacteriia</taxon>
        <taxon>Flavobacteriales</taxon>
        <taxon>Weeksellaceae</taxon>
        <taxon>Cruoricaptor</taxon>
    </lineage>
</organism>
<keyword evidence="3" id="KW-1185">Reference proteome</keyword>
<evidence type="ECO:0000313" key="2">
    <source>
        <dbReference type="EMBL" id="SHJ12799.1"/>
    </source>
</evidence>
<feature type="domain" description="Helix-turn-helix" evidence="1">
    <location>
        <begin position="123"/>
        <end position="170"/>
    </location>
</feature>
<sequence>MSLARCVFVPTNFFKFCDKDPLAFSAKRVKNFGTQFLFCRKFRFKMPNSSKLKVFKPTNIPNSSRTFFFKPTPENTIVFIRFLLQFCSTVNILTKEDFEIFKEELFAELREMLSASEKKEKRWLRSSEVKKLLNISSGTLQNLRINGTIKYSKVGGTLFYDYQDIEKLFKQ</sequence>
<protein>
    <submittedName>
        <fullName evidence="2">Helix-turn-helix domain-containing protein</fullName>
    </submittedName>
</protein>
<evidence type="ECO:0000313" key="3">
    <source>
        <dbReference type="Proteomes" id="UP000184335"/>
    </source>
</evidence>
<dbReference type="Proteomes" id="UP000184335">
    <property type="component" value="Unassembled WGS sequence"/>
</dbReference>
<evidence type="ECO:0000259" key="1">
    <source>
        <dbReference type="Pfam" id="PF12728"/>
    </source>
</evidence>
<dbReference type="SUPFAM" id="SSF46955">
    <property type="entry name" value="Putative DNA-binding domain"/>
    <property type="match status" value="1"/>
</dbReference>
<dbReference type="InterPro" id="IPR009061">
    <property type="entry name" value="DNA-bd_dom_put_sf"/>
</dbReference>
<name>A0A1M6GSB5_9FLAO</name>
<proteinExistence type="predicted"/>